<keyword evidence="2" id="KW-0812">Transmembrane</keyword>
<dbReference type="Pfam" id="PF01370">
    <property type="entry name" value="Epimerase"/>
    <property type="match status" value="1"/>
</dbReference>
<dbReference type="InterPro" id="IPR050177">
    <property type="entry name" value="Lipid_A_modif_metabolic_enz"/>
</dbReference>
<keyword evidence="4" id="KW-0413">Isomerase</keyword>
<sequence length="331" mass="37338">MNTKIISVVTGANGFVGSHLVDLLISKGHTVRCLVRGSSNLRWLEGKNVEIHKYGLFDKEGQKKVLTNADYLFHVAGVVKAKDEAGYFNGNVETTRNLLDTVLEVNQNIKRIVIVSSQTASGPSDDLNTPKKENDPSLPITTYGRSKKAQEDLAKSYMDKLPITIARAPAIYGERDTEIYLVFKTYKYGLFTLIGFNDKRLSLIHVSDFVYGLYLCAVTDKAVNQIYHITSEEFYTWPQVGKEIHKSFGRKALTIRLPHFLVYSVAAVAQFFAMFSSSAATFNLEKAKDFVQSFWTLDCTKANEDLGYHQSVSISDGIKRTIDWYKENKWL</sequence>
<dbReference type="GO" id="GO:0003978">
    <property type="term" value="F:UDP-glucose 4-epimerase activity"/>
    <property type="evidence" value="ECO:0007669"/>
    <property type="project" value="UniProtKB-EC"/>
</dbReference>
<proteinExistence type="predicted"/>
<organism evidence="4">
    <name type="scientific">hydrocarbon metagenome</name>
    <dbReference type="NCBI Taxonomy" id="938273"/>
    <lineage>
        <taxon>unclassified sequences</taxon>
        <taxon>metagenomes</taxon>
        <taxon>ecological metagenomes</taxon>
    </lineage>
</organism>
<dbReference type="SUPFAM" id="SSF51735">
    <property type="entry name" value="NAD(P)-binding Rossmann-fold domains"/>
    <property type="match status" value="1"/>
</dbReference>
<feature type="domain" description="NAD-dependent epimerase/dehydratase" evidence="3">
    <location>
        <begin position="8"/>
        <end position="228"/>
    </location>
</feature>
<dbReference type="InterPro" id="IPR036291">
    <property type="entry name" value="NAD(P)-bd_dom_sf"/>
</dbReference>
<dbReference type="Gene3D" id="3.40.50.720">
    <property type="entry name" value="NAD(P)-binding Rossmann-like Domain"/>
    <property type="match status" value="1"/>
</dbReference>
<dbReference type="InterPro" id="IPR001509">
    <property type="entry name" value="Epimerase_deHydtase"/>
</dbReference>
<keyword evidence="2" id="KW-0472">Membrane</keyword>
<feature type="transmembrane region" description="Helical" evidence="2">
    <location>
        <begin position="260"/>
        <end position="284"/>
    </location>
</feature>
<evidence type="ECO:0000259" key="3">
    <source>
        <dbReference type="Pfam" id="PF01370"/>
    </source>
</evidence>
<feature type="region of interest" description="Disordered" evidence="1">
    <location>
        <begin position="119"/>
        <end position="141"/>
    </location>
</feature>
<reference evidence="4" key="1">
    <citation type="journal article" date="2015" name="Proc. Natl. Acad. Sci. U.S.A.">
        <title>Networks of energetic and metabolic interactions define dynamics in microbial communities.</title>
        <authorList>
            <person name="Embree M."/>
            <person name="Liu J.K."/>
            <person name="Al-Bassam M.M."/>
            <person name="Zengler K."/>
        </authorList>
    </citation>
    <scope>NUCLEOTIDE SEQUENCE</scope>
</reference>
<dbReference type="PANTHER" id="PTHR43245">
    <property type="entry name" value="BIFUNCTIONAL POLYMYXIN RESISTANCE PROTEIN ARNA"/>
    <property type="match status" value="1"/>
</dbReference>
<dbReference type="EC" id="5.1.3.2" evidence="4"/>
<name>A0A0W8G142_9ZZZZ</name>
<dbReference type="EMBL" id="LNQE01000398">
    <property type="protein sequence ID" value="KUG26838.1"/>
    <property type="molecule type" value="Genomic_DNA"/>
</dbReference>
<evidence type="ECO:0000313" key="4">
    <source>
        <dbReference type="EMBL" id="KUG26838.1"/>
    </source>
</evidence>
<protein>
    <submittedName>
        <fullName evidence="4">Udp-glucose 4-epimerase</fullName>
        <ecNumber evidence="4">5.1.3.2</ecNumber>
    </submittedName>
</protein>
<comment type="caution">
    <text evidence="4">The sequence shown here is derived from an EMBL/GenBank/DDBJ whole genome shotgun (WGS) entry which is preliminary data.</text>
</comment>
<accession>A0A0W8G142</accession>
<gene>
    <name evidence="4" type="ORF">ASZ90_003316</name>
</gene>
<evidence type="ECO:0000256" key="2">
    <source>
        <dbReference type="SAM" id="Phobius"/>
    </source>
</evidence>
<keyword evidence="2" id="KW-1133">Transmembrane helix</keyword>
<evidence type="ECO:0000256" key="1">
    <source>
        <dbReference type="SAM" id="MobiDB-lite"/>
    </source>
</evidence>
<dbReference type="AlphaFoldDB" id="A0A0W8G142"/>